<organism evidence="2 3">
    <name type="scientific">Heterorhabditis bacteriophora</name>
    <name type="common">Entomopathogenic nematode worm</name>
    <dbReference type="NCBI Taxonomy" id="37862"/>
    <lineage>
        <taxon>Eukaryota</taxon>
        <taxon>Metazoa</taxon>
        <taxon>Ecdysozoa</taxon>
        <taxon>Nematoda</taxon>
        <taxon>Chromadorea</taxon>
        <taxon>Rhabditida</taxon>
        <taxon>Rhabditina</taxon>
        <taxon>Rhabditomorpha</taxon>
        <taxon>Strongyloidea</taxon>
        <taxon>Heterorhabditidae</taxon>
        <taxon>Heterorhabditis</taxon>
    </lineage>
</organism>
<dbReference type="WBParaSite" id="Hba_19920">
    <property type="protein sequence ID" value="Hba_19920"/>
    <property type="gene ID" value="Hba_19920"/>
</dbReference>
<name>A0A1I7XR03_HETBA</name>
<sequence length="60" mass="6981">MLCTTLEFTLFLCYYKMGNGERPGPPYCVHSNWNGQTCDAGYMSEHKLEAIRFMYTVFTI</sequence>
<proteinExistence type="predicted"/>
<evidence type="ECO:0000313" key="2">
    <source>
        <dbReference type="Proteomes" id="UP000095283"/>
    </source>
</evidence>
<accession>A0A1I7XR03</accession>
<dbReference type="Proteomes" id="UP000095283">
    <property type="component" value="Unplaced"/>
</dbReference>
<feature type="chain" id="PRO_5009311434" evidence="1">
    <location>
        <begin position="21"/>
        <end position="60"/>
    </location>
</feature>
<feature type="signal peptide" evidence="1">
    <location>
        <begin position="1"/>
        <end position="20"/>
    </location>
</feature>
<evidence type="ECO:0000256" key="1">
    <source>
        <dbReference type="SAM" id="SignalP"/>
    </source>
</evidence>
<keyword evidence="1" id="KW-0732">Signal</keyword>
<protein>
    <submittedName>
        <fullName evidence="3">G_PROTEIN_RECEP_F2_3 domain-containing protein</fullName>
    </submittedName>
</protein>
<evidence type="ECO:0000313" key="3">
    <source>
        <dbReference type="WBParaSite" id="Hba_19920"/>
    </source>
</evidence>
<dbReference type="AlphaFoldDB" id="A0A1I7XR03"/>
<reference evidence="3" key="1">
    <citation type="submission" date="2016-11" db="UniProtKB">
        <authorList>
            <consortium name="WormBaseParasite"/>
        </authorList>
    </citation>
    <scope>IDENTIFICATION</scope>
</reference>
<keyword evidence="2" id="KW-1185">Reference proteome</keyword>